<accession>A0ABZ2QHD4</accession>
<dbReference type="EMBL" id="CP147982">
    <property type="protein sequence ID" value="WXK74703.1"/>
    <property type="molecule type" value="Genomic_DNA"/>
</dbReference>
<sequence>MADLPRYVLLGAGAALLICWLGGLSRAVFSDDVRHALEGRLAAGGG</sequence>
<proteinExistence type="predicted"/>
<gene>
    <name evidence="1" type="ORF">WAB15_01225</name>
</gene>
<organism evidence="1 2">
    <name type="scientific">Streptomyces sirii</name>
    <dbReference type="NCBI Taxonomy" id="3127701"/>
    <lineage>
        <taxon>Bacteria</taxon>
        <taxon>Bacillati</taxon>
        <taxon>Actinomycetota</taxon>
        <taxon>Actinomycetes</taxon>
        <taxon>Kitasatosporales</taxon>
        <taxon>Streptomycetaceae</taxon>
        <taxon>Streptomyces</taxon>
    </lineage>
</organism>
<reference evidence="1 2" key="1">
    <citation type="submission" date="2024-03" db="EMBL/GenBank/DDBJ databases">
        <title>The complete genome of Streptomyces sirii sp.nov.</title>
        <authorList>
            <person name="Zakalyukina Y.V."/>
            <person name="Belik A.R."/>
            <person name="Biryukov M.V."/>
            <person name="Baturina O.A."/>
            <person name="Kabilov M.R."/>
        </authorList>
    </citation>
    <scope>NUCLEOTIDE SEQUENCE [LARGE SCALE GENOMIC DNA]</scope>
    <source>
        <strain evidence="1 2">BP-8</strain>
    </source>
</reference>
<evidence type="ECO:0000313" key="2">
    <source>
        <dbReference type="Proteomes" id="UP001626628"/>
    </source>
</evidence>
<dbReference type="RefSeq" id="WP_407284934.1">
    <property type="nucleotide sequence ID" value="NZ_CP147982.1"/>
</dbReference>
<keyword evidence="2" id="KW-1185">Reference proteome</keyword>
<name>A0ABZ2QHD4_9ACTN</name>
<evidence type="ECO:0000313" key="1">
    <source>
        <dbReference type="EMBL" id="WXK74703.1"/>
    </source>
</evidence>
<dbReference type="Proteomes" id="UP001626628">
    <property type="component" value="Chromosome"/>
</dbReference>
<protein>
    <submittedName>
        <fullName evidence="1">Uncharacterized protein</fullName>
    </submittedName>
</protein>